<dbReference type="Proteomes" id="UP000826651">
    <property type="component" value="Unassembled WGS sequence"/>
</dbReference>
<feature type="transmembrane region" description="Helical" evidence="7">
    <location>
        <begin position="18"/>
        <end position="36"/>
    </location>
</feature>
<feature type="transmembrane region" description="Helical" evidence="7">
    <location>
        <begin position="42"/>
        <end position="66"/>
    </location>
</feature>
<keyword evidence="3 7" id="KW-0812">Transmembrane</keyword>
<proteinExistence type="inferred from homology"/>
<comment type="caution">
    <text evidence="8">The sequence shown here is derived from an EMBL/GenBank/DDBJ whole genome shotgun (WGS) entry which is preliminary data.</text>
</comment>
<accession>A0ABS7S5M4</accession>
<feature type="compositionally biased region" description="Basic and acidic residues" evidence="6">
    <location>
        <begin position="237"/>
        <end position="249"/>
    </location>
</feature>
<dbReference type="EMBL" id="JAGSHT010000005">
    <property type="protein sequence ID" value="MBZ2195646.1"/>
    <property type="molecule type" value="Genomic_DNA"/>
</dbReference>
<dbReference type="RefSeq" id="WP_223403768.1">
    <property type="nucleotide sequence ID" value="NZ_JAGSHT010000005.1"/>
</dbReference>
<evidence type="ECO:0000256" key="7">
    <source>
        <dbReference type="SAM" id="Phobius"/>
    </source>
</evidence>
<organism evidence="8 9">
    <name type="scientific">Occultella gossypii</name>
    <dbReference type="NCBI Taxonomy" id="2800820"/>
    <lineage>
        <taxon>Bacteria</taxon>
        <taxon>Bacillati</taxon>
        <taxon>Actinomycetota</taxon>
        <taxon>Actinomycetes</taxon>
        <taxon>Micrococcales</taxon>
        <taxon>Ruaniaceae</taxon>
        <taxon>Occultella</taxon>
    </lineage>
</organism>
<keyword evidence="5 7" id="KW-0472">Membrane</keyword>
<feature type="transmembrane region" description="Helical" evidence="7">
    <location>
        <begin position="155"/>
        <end position="174"/>
    </location>
</feature>
<evidence type="ECO:0000256" key="5">
    <source>
        <dbReference type="ARBA" id="ARBA00023136"/>
    </source>
</evidence>
<feature type="transmembrane region" description="Helical" evidence="7">
    <location>
        <begin position="73"/>
        <end position="93"/>
    </location>
</feature>
<evidence type="ECO:0000313" key="9">
    <source>
        <dbReference type="Proteomes" id="UP000826651"/>
    </source>
</evidence>
<evidence type="ECO:0000256" key="3">
    <source>
        <dbReference type="ARBA" id="ARBA00022692"/>
    </source>
</evidence>
<evidence type="ECO:0000256" key="2">
    <source>
        <dbReference type="ARBA" id="ARBA00007375"/>
    </source>
</evidence>
<sequence>MIAPVRQVLRGLGRRTKVLGGAYLAVGAIHLASRLVDGGAAVAGISQILLMPALGAAFGSAIADLAPVRRRTVALMTAGLAASWAGDTIPRFVTGDAAFLGMVSGFLVAQACYLAAFAPYAAKAWRRRPAPVLAAGAVFGAGFGALTVWCLPEAGFLGGPVVGYGLLLAAMAAASTTVNRATAVGGALFFVSDAMIALNTFSPGYYFGGHHLAVMSTYIAAQALLAAGIVTDLAAADRPDRARPAEPRATDPATEPAADPSADPATEPAAVAD</sequence>
<comment type="similarity">
    <text evidence="2">Belongs to the TMEM86 family.</text>
</comment>
<feature type="compositionally biased region" description="Low complexity" evidence="6">
    <location>
        <begin position="250"/>
        <end position="273"/>
    </location>
</feature>
<gene>
    <name evidence="8" type="ORF">KCQ71_05740</name>
</gene>
<evidence type="ECO:0000313" key="8">
    <source>
        <dbReference type="EMBL" id="MBZ2195646.1"/>
    </source>
</evidence>
<feature type="transmembrane region" description="Helical" evidence="7">
    <location>
        <begin position="99"/>
        <end position="118"/>
    </location>
</feature>
<dbReference type="PANTHER" id="PTHR31885:SF6">
    <property type="entry name" value="GH04784P"/>
    <property type="match status" value="1"/>
</dbReference>
<evidence type="ECO:0000256" key="1">
    <source>
        <dbReference type="ARBA" id="ARBA00004141"/>
    </source>
</evidence>
<comment type="subcellular location">
    <subcellularLocation>
        <location evidence="1">Membrane</location>
        <topology evidence="1">Multi-pass membrane protein</topology>
    </subcellularLocation>
</comment>
<feature type="region of interest" description="Disordered" evidence="6">
    <location>
        <begin position="237"/>
        <end position="273"/>
    </location>
</feature>
<feature type="transmembrane region" description="Helical" evidence="7">
    <location>
        <begin position="130"/>
        <end position="149"/>
    </location>
</feature>
<keyword evidence="9" id="KW-1185">Reference proteome</keyword>
<feature type="transmembrane region" description="Helical" evidence="7">
    <location>
        <begin position="181"/>
        <end position="201"/>
    </location>
</feature>
<dbReference type="InterPro" id="IPR012506">
    <property type="entry name" value="TMEM86B-like"/>
</dbReference>
<dbReference type="Pfam" id="PF07947">
    <property type="entry name" value="YhhN"/>
    <property type="match status" value="1"/>
</dbReference>
<evidence type="ECO:0000256" key="6">
    <source>
        <dbReference type="SAM" id="MobiDB-lite"/>
    </source>
</evidence>
<dbReference type="PANTHER" id="PTHR31885">
    <property type="entry name" value="GH04784P"/>
    <property type="match status" value="1"/>
</dbReference>
<reference evidence="8 9" key="1">
    <citation type="submission" date="2021-04" db="EMBL/GenBank/DDBJ databases">
        <title>Ruania sp. nov., isolated from sandy soil of mangrove forest.</title>
        <authorList>
            <person name="Ge X."/>
            <person name="Huang R."/>
            <person name="Liu W."/>
        </authorList>
    </citation>
    <scope>NUCLEOTIDE SEQUENCE [LARGE SCALE GENOMIC DNA]</scope>
    <source>
        <strain evidence="8 9">N2-46</strain>
    </source>
</reference>
<evidence type="ECO:0000256" key="4">
    <source>
        <dbReference type="ARBA" id="ARBA00022989"/>
    </source>
</evidence>
<protein>
    <submittedName>
        <fullName evidence="8">Lysoplasmalogenase</fullName>
    </submittedName>
</protein>
<feature type="transmembrane region" description="Helical" evidence="7">
    <location>
        <begin position="213"/>
        <end position="235"/>
    </location>
</feature>
<keyword evidence="4 7" id="KW-1133">Transmembrane helix</keyword>
<name>A0ABS7S5M4_9MICO</name>